<dbReference type="GeneID" id="36324342"/>
<dbReference type="InterPro" id="IPR011009">
    <property type="entry name" value="Kinase-like_dom_sf"/>
</dbReference>
<dbReference type="Gene3D" id="1.10.510.10">
    <property type="entry name" value="Transferase(Phosphotransferase) domain 1"/>
    <property type="match status" value="1"/>
</dbReference>
<dbReference type="GO" id="GO:0004672">
    <property type="term" value="F:protein kinase activity"/>
    <property type="evidence" value="ECO:0007669"/>
    <property type="project" value="InterPro"/>
</dbReference>
<name>A0A1X6MWD2_9APHY</name>
<evidence type="ECO:0000259" key="1">
    <source>
        <dbReference type="SMART" id="SM00220"/>
    </source>
</evidence>
<reference evidence="2 3" key="1">
    <citation type="submission" date="2017-04" db="EMBL/GenBank/DDBJ databases">
        <title>Genome Sequence of the Model Brown-Rot Fungus Postia placenta SB12.</title>
        <authorList>
            <consortium name="DOE Joint Genome Institute"/>
            <person name="Gaskell J."/>
            <person name="Kersten P."/>
            <person name="Larrondo L.F."/>
            <person name="Canessa P."/>
            <person name="Martinez D."/>
            <person name="Hibbett D."/>
            <person name="Schmoll M."/>
            <person name="Kubicek C.P."/>
            <person name="Martinez A.T."/>
            <person name="Yadav J."/>
            <person name="Master E."/>
            <person name="Magnuson J.K."/>
            <person name="James T."/>
            <person name="Yaver D."/>
            <person name="Berka R."/>
            <person name="Labutti K."/>
            <person name="Lipzen A."/>
            <person name="Aerts A."/>
            <person name="Barry K."/>
            <person name="Henrissat B."/>
            <person name="Blanchette R."/>
            <person name="Grigoriev I."/>
            <person name="Cullen D."/>
        </authorList>
    </citation>
    <scope>NUCLEOTIDE SEQUENCE [LARGE SCALE GENOMIC DNA]</scope>
    <source>
        <strain evidence="2 3">MAD-698-R-SB12</strain>
    </source>
</reference>
<accession>A0A1X6MWD2</accession>
<dbReference type="InterPro" id="IPR000719">
    <property type="entry name" value="Prot_kinase_dom"/>
</dbReference>
<dbReference type="EMBL" id="KZ110600">
    <property type="protein sequence ID" value="OSX60513.1"/>
    <property type="molecule type" value="Genomic_DNA"/>
</dbReference>
<sequence length="384" mass="44418">MARYIPVNFTMRASVDIPLTEAPRIAASQELFSSLSNWEQRWRDRQQFLQSRGYMLHPRYRPGWVPSWKGTTEHPRHFDDHIGLFFREHLVDATTIEDEELVYIKRVKTGDTESTIAAGFSAPPLCDDPTNHSVPILDLFQDEDDASISYMVMPFLRLVNEPPFNAVDEMLDCADQLLEGLVFLHKHGVAHRDCSYKKLMMNANALYPRGFHPVYDILLPDARTVAPYHSRSRVPVQYYYVDFGISVHIPPDVHPKLVTGAFGRDQEVPELSENVPYNPFKLDVFIIGNFFRREFHDKFSNVDFFLPLIESMTQQDPAARPTACEALAQWQTIRGRVSYLHKIWRPRAREDPLVVKAAYDTYSIIRGMFYTGKNLFDRAMDIQG</sequence>
<protein>
    <recommendedName>
        <fullName evidence="1">Protein kinase domain-containing protein</fullName>
    </recommendedName>
</protein>
<feature type="domain" description="Protein kinase" evidence="1">
    <location>
        <begin position="84"/>
        <end position="332"/>
    </location>
</feature>
<dbReference type="Proteomes" id="UP000194127">
    <property type="component" value="Unassembled WGS sequence"/>
</dbReference>
<gene>
    <name evidence="2" type="ORF">POSPLADRAFT_1047942</name>
</gene>
<dbReference type="RefSeq" id="XP_024337307.1">
    <property type="nucleotide sequence ID" value="XM_024479392.1"/>
</dbReference>
<organism evidence="2 3">
    <name type="scientific">Postia placenta MAD-698-R-SB12</name>
    <dbReference type="NCBI Taxonomy" id="670580"/>
    <lineage>
        <taxon>Eukaryota</taxon>
        <taxon>Fungi</taxon>
        <taxon>Dikarya</taxon>
        <taxon>Basidiomycota</taxon>
        <taxon>Agaricomycotina</taxon>
        <taxon>Agaricomycetes</taxon>
        <taxon>Polyporales</taxon>
        <taxon>Adustoporiaceae</taxon>
        <taxon>Rhodonia</taxon>
    </lineage>
</organism>
<dbReference type="STRING" id="670580.A0A1X6MWD2"/>
<proteinExistence type="predicted"/>
<dbReference type="GO" id="GO:0005524">
    <property type="term" value="F:ATP binding"/>
    <property type="evidence" value="ECO:0007669"/>
    <property type="project" value="InterPro"/>
</dbReference>
<dbReference type="SUPFAM" id="SSF56112">
    <property type="entry name" value="Protein kinase-like (PK-like)"/>
    <property type="match status" value="1"/>
</dbReference>
<dbReference type="OrthoDB" id="5987198at2759"/>
<keyword evidence="3" id="KW-1185">Reference proteome</keyword>
<dbReference type="AlphaFoldDB" id="A0A1X6MWD2"/>
<dbReference type="SMART" id="SM00220">
    <property type="entry name" value="S_TKc"/>
    <property type="match status" value="1"/>
</dbReference>
<evidence type="ECO:0000313" key="3">
    <source>
        <dbReference type="Proteomes" id="UP000194127"/>
    </source>
</evidence>
<evidence type="ECO:0000313" key="2">
    <source>
        <dbReference type="EMBL" id="OSX60513.1"/>
    </source>
</evidence>